<evidence type="ECO:0000259" key="14">
    <source>
        <dbReference type="SMART" id="SM00481"/>
    </source>
</evidence>
<feature type="domain" description="Polymerase/histidinol phosphatase N-terminal" evidence="14">
    <location>
        <begin position="6"/>
        <end position="73"/>
    </location>
</feature>
<dbReference type="EC" id="2.7.7.7" evidence="3"/>
<dbReference type="SUPFAM" id="SSF89550">
    <property type="entry name" value="PHP domain-like"/>
    <property type="match status" value="1"/>
</dbReference>
<evidence type="ECO:0000256" key="8">
    <source>
        <dbReference type="ARBA" id="ARBA00022695"/>
    </source>
</evidence>
<comment type="subcellular location">
    <subcellularLocation>
        <location evidence="1">Cytoplasm</location>
    </subcellularLocation>
</comment>
<dbReference type="GO" id="GO:0003676">
    <property type="term" value="F:nucleic acid binding"/>
    <property type="evidence" value="ECO:0007669"/>
    <property type="project" value="InterPro"/>
</dbReference>
<dbReference type="NCBIfam" id="TIGR00594">
    <property type="entry name" value="polc"/>
    <property type="match status" value="1"/>
</dbReference>
<dbReference type="InterPro" id="IPR041931">
    <property type="entry name" value="DNA_pol3_alpha_thumb_dom"/>
</dbReference>
<dbReference type="Pfam" id="PF07733">
    <property type="entry name" value="DNA_pol3_alpha"/>
    <property type="match status" value="1"/>
</dbReference>
<organism evidence="15">
    <name type="scientific">freshwater metagenome</name>
    <dbReference type="NCBI Taxonomy" id="449393"/>
    <lineage>
        <taxon>unclassified sequences</taxon>
        <taxon>metagenomes</taxon>
        <taxon>ecological metagenomes</taxon>
    </lineage>
</organism>
<dbReference type="InterPro" id="IPR029460">
    <property type="entry name" value="DNAPol_HHH"/>
</dbReference>
<dbReference type="Pfam" id="PF02811">
    <property type="entry name" value="PHP"/>
    <property type="match status" value="1"/>
</dbReference>
<dbReference type="AlphaFoldDB" id="A0A6J6NZK4"/>
<dbReference type="GO" id="GO:0003887">
    <property type="term" value="F:DNA-directed DNA polymerase activity"/>
    <property type="evidence" value="ECO:0007669"/>
    <property type="project" value="UniProtKB-KW"/>
</dbReference>
<keyword evidence="8" id="KW-0548">Nucleotidyltransferase</keyword>
<evidence type="ECO:0000256" key="12">
    <source>
        <dbReference type="ARBA" id="ARBA00023204"/>
    </source>
</evidence>
<dbReference type="InterPro" id="IPR004365">
    <property type="entry name" value="NA-bd_OB_tRNA"/>
</dbReference>
<dbReference type="Pfam" id="PF17657">
    <property type="entry name" value="DNA_pol3_finger"/>
    <property type="match status" value="1"/>
</dbReference>
<evidence type="ECO:0000256" key="3">
    <source>
        <dbReference type="ARBA" id="ARBA00012417"/>
    </source>
</evidence>
<protein>
    <recommendedName>
        <fullName evidence="5">DNA polymerase III subunit alpha</fullName>
        <ecNumber evidence="3">2.7.7.7</ecNumber>
    </recommendedName>
    <alternativeName>
        <fullName evidence="4">Error-prone DNA polymerase</fullName>
    </alternativeName>
</protein>
<keyword evidence="7" id="KW-0808">Transferase</keyword>
<dbReference type="InterPro" id="IPR040982">
    <property type="entry name" value="DNA_pol3_finger"/>
</dbReference>
<dbReference type="GO" id="GO:0006260">
    <property type="term" value="P:DNA replication"/>
    <property type="evidence" value="ECO:0007669"/>
    <property type="project" value="UniProtKB-KW"/>
</dbReference>
<dbReference type="GO" id="GO:0006281">
    <property type="term" value="P:DNA repair"/>
    <property type="evidence" value="ECO:0007669"/>
    <property type="project" value="UniProtKB-KW"/>
</dbReference>
<dbReference type="Gene3D" id="1.10.10.1600">
    <property type="entry name" value="Bacterial DNA polymerase III alpha subunit, thumb domain"/>
    <property type="match status" value="1"/>
</dbReference>
<keyword evidence="12" id="KW-0234">DNA repair</keyword>
<dbReference type="EMBL" id="CAEZXU010000003">
    <property type="protein sequence ID" value="CAB4689854.1"/>
    <property type="molecule type" value="Genomic_DNA"/>
</dbReference>
<name>A0A6J6NZK4_9ZZZZ</name>
<dbReference type="Pfam" id="PF01336">
    <property type="entry name" value="tRNA_anti-codon"/>
    <property type="match status" value="1"/>
</dbReference>
<reference evidence="15" key="1">
    <citation type="submission" date="2020-05" db="EMBL/GenBank/DDBJ databases">
        <authorList>
            <person name="Chiriac C."/>
            <person name="Salcher M."/>
            <person name="Ghai R."/>
            <person name="Kavagutti S V."/>
        </authorList>
    </citation>
    <scope>NUCLEOTIDE SEQUENCE</scope>
</reference>
<dbReference type="InterPro" id="IPR016195">
    <property type="entry name" value="Pol/histidinol_Pase-like"/>
</dbReference>
<dbReference type="PANTHER" id="PTHR32294">
    <property type="entry name" value="DNA POLYMERASE III SUBUNIT ALPHA"/>
    <property type="match status" value="1"/>
</dbReference>
<dbReference type="InterPro" id="IPR003141">
    <property type="entry name" value="Pol/His_phosphatase_N"/>
</dbReference>
<evidence type="ECO:0000256" key="13">
    <source>
        <dbReference type="ARBA" id="ARBA00049244"/>
    </source>
</evidence>
<evidence type="ECO:0000256" key="10">
    <source>
        <dbReference type="ARBA" id="ARBA00022763"/>
    </source>
</evidence>
<proteinExistence type="inferred from homology"/>
<dbReference type="GO" id="GO:0005737">
    <property type="term" value="C:cytoplasm"/>
    <property type="evidence" value="ECO:0007669"/>
    <property type="project" value="UniProtKB-SubCell"/>
</dbReference>
<evidence type="ECO:0000256" key="4">
    <source>
        <dbReference type="ARBA" id="ARBA00017273"/>
    </source>
</evidence>
<keyword evidence="11" id="KW-0239">DNA-directed DNA polymerase</keyword>
<dbReference type="InterPro" id="IPR004805">
    <property type="entry name" value="DnaE2/DnaE/PolC"/>
</dbReference>
<dbReference type="SMART" id="SM00481">
    <property type="entry name" value="POLIIIAc"/>
    <property type="match status" value="1"/>
</dbReference>
<accession>A0A6J6NZK4</accession>
<evidence type="ECO:0000256" key="6">
    <source>
        <dbReference type="ARBA" id="ARBA00022490"/>
    </source>
</evidence>
<evidence type="ECO:0000256" key="1">
    <source>
        <dbReference type="ARBA" id="ARBA00004496"/>
    </source>
</evidence>
<evidence type="ECO:0000256" key="7">
    <source>
        <dbReference type="ARBA" id="ARBA00022679"/>
    </source>
</evidence>
<keyword evidence="10" id="KW-0227">DNA damage</keyword>
<dbReference type="Pfam" id="PF14579">
    <property type="entry name" value="HHH_6"/>
    <property type="match status" value="1"/>
</dbReference>
<comment type="similarity">
    <text evidence="2">Belongs to the DNA polymerase type-C family. DnaE2 subfamily.</text>
</comment>
<dbReference type="Gene3D" id="3.20.20.140">
    <property type="entry name" value="Metal-dependent hydrolases"/>
    <property type="match status" value="1"/>
</dbReference>
<dbReference type="CDD" id="cd07431">
    <property type="entry name" value="PHP_PolIIIA"/>
    <property type="match status" value="1"/>
</dbReference>
<keyword evidence="9" id="KW-0235">DNA replication</keyword>
<comment type="catalytic activity">
    <reaction evidence="13">
        <text>DNA(n) + a 2'-deoxyribonucleoside 5'-triphosphate = DNA(n+1) + diphosphate</text>
        <dbReference type="Rhea" id="RHEA:22508"/>
        <dbReference type="Rhea" id="RHEA-COMP:17339"/>
        <dbReference type="Rhea" id="RHEA-COMP:17340"/>
        <dbReference type="ChEBI" id="CHEBI:33019"/>
        <dbReference type="ChEBI" id="CHEBI:61560"/>
        <dbReference type="ChEBI" id="CHEBI:173112"/>
        <dbReference type="EC" id="2.7.7.7"/>
    </reaction>
</comment>
<evidence type="ECO:0000256" key="11">
    <source>
        <dbReference type="ARBA" id="ARBA00022932"/>
    </source>
</evidence>
<dbReference type="InterPro" id="IPR004013">
    <property type="entry name" value="PHP_dom"/>
</dbReference>
<evidence type="ECO:0000256" key="5">
    <source>
        <dbReference type="ARBA" id="ARBA00019114"/>
    </source>
</evidence>
<gene>
    <name evidence="15" type="ORF">UFOPK2592_00119</name>
</gene>
<dbReference type="CDD" id="cd04485">
    <property type="entry name" value="DnaE_OBF"/>
    <property type="match status" value="1"/>
</dbReference>
<evidence type="ECO:0000313" key="15">
    <source>
        <dbReference type="EMBL" id="CAB4689854.1"/>
    </source>
</evidence>
<dbReference type="GO" id="GO:0008408">
    <property type="term" value="F:3'-5' exonuclease activity"/>
    <property type="evidence" value="ECO:0007669"/>
    <property type="project" value="InterPro"/>
</dbReference>
<sequence>MLANFTHLRTCSGYSFKYGTATADQLVERATEFGMSTLALTDRDNMAGAIRFVQACESAAIKPILGINLSFLQRKYRITLLATADGGLASLYQLLTAVNFAGGLLTHEILQENIVHTKKLLIMHGPDSQIGAAIGARQLTQGLSIFNSTKDYFAQQGIEVLSHRIRGDGPMSTPFAARMLTFARSNDLPAVITNAVRMLNRSDGPLADVLDSARNLVPLHKRHVERQNSEAYLKDTKAMHQLATEIAQAAGESTAHSLIKTTMQWAEMATLDPRRDVGIGKIHLPEPSVVGGKTQNDLTIQLKQRCEAGLGIKYFGEQSIVAANRLSDELATVRTLGYESYFLTVANITDLARSKSIRVAARGSGAGSLICYLLGISGVEPITHGLLMERFCSPLRNELPDIDIDVESARRLEIYDAVFEKYGHRVATVSMVETYRSRHAIRDVGAALGISPIEVDLIAKSLPHIRARNIAKALENLPELKNLKLDTPILRMAINLAQQLDGLPRHLSMHPCAIVLSDIGLRNHAPLEVNASGYPMVQFDKDDVEAVGFLKLDVLGVRMQSAIAYTISEIERIEGVQLDIDQISLADQKTFDLIASTRTLGVFQIESPGQRELIGKFAPSSFTDLIIDISLFRPGPVKSDMIRPFLSARHGLSNVKSIHPDLDSIMSETEGVVVFHEQVIRLISVMTGITLAQADEKRRSLGTLDGQQEVCDWFYPAALAQGYQLDVVQEIWEILRAFASFGFCKAHAAAFALPTYQSAWLKTHHTAAFMAGVLTHDPGMYPKRLILDDARQWGIEIKGIDVNKSERTVTVEKVDVDQQVNKQRSYVAPDLNSTGRSLQLPDASGYALRISLADVGGISEREINSIIAARPFVDLADFVRRSGASITTTESLIIIGGFDQLHRIDQSHRVVNGSKGLNRRDLLLHLQDLYKLNGGQKVGESQLTLELLPPPLVAAGLPNLTAAELVQNEVSILGMEVTAHMLNFYGDFLNAVGAVKSSDVIKQRSGASVLIAGVKSALQTPPVRSGRRVMFLTIDDGHGCNDVTFFEDTQQSYAQLLRTSNIFLIRGAVRRTGPRGVSIRATQAWELSSAYNSWLAGNASDTDVSLNNGRNLTTMKRKNA</sequence>
<dbReference type="InterPro" id="IPR011708">
    <property type="entry name" value="DNA_pol3_alpha_NTPase_dom"/>
</dbReference>
<evidence type="ECO:0000256" key="2">
    <source>
        <dbReference type="ARBA" id="ARBA00007391"/>
    </source>
</evidence>
<keyword evidence="6" id="KW-0963">Cytoplasm</keyword>
<dbReference type="PANTHER" id="PTHR32294:SF4">
    <property type="entry name" value="ERROR-PRONE DNA POLYMERASE"/>
    <property type="match status" value="1"/>
</dbReference>
<evidence type="ECO:0000256" key="9">
    <source>
        <dbReference type="ARBA" id="ARBA00022705"/>
    </source>
</evidence>